<organism evidence="5 6">
    <name type="scientific">Aspergillus pseudotamarii</name>
    <dbReference type="NCBI Taxonomy" id="132259"/>
    <lineage>
        <taxon>Eukaryota</taxon>
        <taxon>Fungi</taxon>
        <taxon>Dikarya</taxon>
        <taxon>Ascomycota</taxon>
        <taxon>Pezizomycotina</taxon>
        <taxon>Eurotiomycetes</taxon>
        <taxon>Eurotiomycetidae</taxon>
        <taxon>Eurotiales</taxon>
        <taxon>Aspergillaceae</taxon>
        <taxon>Aspergillus</taxon>
        <taxon>Aspergillus subgen. Circumdati</taxon>
    </lineage>
</organism>
<reference evidence="5 6" key="1">
    <citation type="submission" date="2019-04" db="EMBL/GenBank/DDBJ databases">
        <title>Friends and foes A comparative genomics study of 23 Aspergillus species from section Flavi.</title>
        <authorList>
            <consortium name="DOE Joint Genome Institute"/>
            <person name="Kjaerbolling I."/>
            <person name="Vesth T."/>
            <person name="Frisvad J.C."/>
            <person name="Nybo J.L."/>
            <person name="Theobald S."/>
            <person name="Kildgaard S."/>
            <person name="Isbrandt T."/>
            <person name="Kuo A."/>
            <person name="Sato A."/>
            <person name="Lyhne E.K."/>
            <person name="Kogle M.E."/>
            <person name="Wiebenga A."/>
            <person name="Kun R.S."/>
            <person name="Lubbers R.J."/>
            <person name="Makela M.R."/>
            <person name="Barry K."/>
            <person name="Chovatia M."/>
            <person name="Clum A."/>
            <person name="Daum C."/>
            <person name="Haridas S."/>
            <person name="He G."/>
            <person name="LaButti K."/>
            <person name="Lipzen A."/>
            <person name="Mondo S."/>
            <person name="Riley R."/>
            <person name="Salamov A."/>
            <person name="Simmons B.A."/>
            <person name="Magnuson J.K."/>
            <person name="Henrissat B."/>
            <person name="Mortensen U.H."/>
            <person name="Larsen T.O."/>
            <person name="Devries R.P."/>
            <person name="Grigoriev I.V."/>
            <person name="Machida M."/>
            <person name="Baker S.E."/>
            <person name="Andersen M.R."/>
        </authorList>
    </citation>
    <scope>NUCLEOTIDE SEQUENCE [LARGE SCALE GENOMIC DNA]</scope>
    <source>
        <strain evidence="5 6">CBS 117625</strain>
    </source>
</reference>
<dbReference type="Proteomes" id="UP000325672">
    <property type="component" value="Unassembled WGS sequence"/>
</dbReference>
<evidence type="ECO:0000256" key="1">
    <source>
        <dbReference type="ARBA" id="ARBA00009183"/>
    </source>
</evidence>
<dbReference type="EMBL" id="ML743560">
    <property type="protein sequence ID" value="KAE8140823.1"/>
    <property type="molecule type" value="Genomic_DNA"/>
</dbReference>
<dbReference type="SUPFAM" id="SSF51905">
    <property type="entry name" value="FAD/NAD(P)-binding domain"/>
    <property type="match status" value="1"/>
</dbReference>
<dbReference type="GO" id="GO:0050661">
    <property type="term" value="F:NADP binding"/>
    <property type="evidence" value="ECO:0007669"/>
    <property type="project" value="InterPro"/>
</dbReference>
<dbReference type="InterPro" id="IPR036188">
    <property type="entry name" value="FAD/NAD-bd_sf"/>
</dbReference>
<dbReference type="InterPro" id="IPR020946">
    <property type="entry name" value="Flavin_mOase-like"/>
</dbReference>
<keyword evidence="6" id="KW-1185">Reference proteome</keyword>
<name>A0A5N6T3D3_ASPPS</name>
<dbReference type="Gene3D" id="3.50.50.60">
    <property type="entry name" value="FAD/NAD(P)-binding domain"/>
    <property type="match status" value="1"/>
</dbReference>
<keyword evidence="4" id="KW-0560">Oxidoreductase</keyword>
<dbReference type="InterPro" id="IPR050346">
    <property type="entry name" value="FMO-like"/>
</dbReference>
<protein>
    <submittedName>
        <fullName evidence="5">Uncharacterized protein</fullName>
    </submittedName>
</protein>
<dbReference type="OrthoDB" id="2915840at2759"/>
<evidence type="ECO:0000256" key="3">
    <source>
        <dbReference type="ARBA" id="ARBA00022827"/>
    </source>
</evidence>
<keyword evidence="3" id="KW-0274">FAD</keyword>
<gene>
    <name evidence="5" type="ORF">BDV38DRAFT_239451</name>
</gene>
<evidence type="ECO:0000256" key="2">
    <source>
        <dbReference type="ARBA" id="ARBA00022630"/>
    </source>
</evidence>
<proteinExistence type="inferred from homology"/>
<sequence>MEPEIVDLVIIGAGWHGLAAAKAALTLDPRINLVVLESAASVGGVWAEERLYTGLRTNNLLGSYEYSDFPMRDNVPASLVKPGEHIPGRAMHEYLKAYTEQFGFRDKIRLNCRVDSVEYRDGSEDEGGTKEWLVGCKTAGHEKSCVIQTKKLILATGLTSQPHLPTFPGQESFDVPLFHFKELARCQEALFAKPNNDITEDQHEHGGSLPNKAQAPITVLGGSKSGWDAVYACASKGHRVNWVIRASGTGPGWMSAAAVFWPLNLLLESLPLVRALGWFSPCIWVSDPVRKFLHATWPGRMLVRLFWATLEWDMIKANRYSDHEETVKLRPWVGSMWVATAVGILNFPSDLFSFIREGLVKVHIADVERLEPHTVVLSNNNSSNSSSSSSTSGGGDRLDTRALILCTGWRASPGIRFLPEGIEQELGLPWAADPINQALVKQARKDICTRLPMLRSFPESKGRAYSATDDTNEETVLHPFRLARFIVPPGLWDDHSIAFLGTVTTFNTAIVTEVQALWALVYLNHGRELNYYRAHLQEEDKEAMIREIALHTEFCALRSPADNGARNAAFVFEVMPYLDLLLRDLGLRTVRKGSWWANWFVRHQPRDYAGLVEEWKARLLPESPEGHKMKTA</sequence>
<evidence type="ECO:0000313" key="6">
    <source>
        <dbReference type="Proteomes" id="UP000325672"/>
    </source>
</evidence>
<evidence type="ECO:0000256" key="4">
    <source>
        <dbReference type="ARBA" id="ARBA00023002"/>
    </source>
</evidence>
<dbReference type="RefSeq" id="XP_031916886.1">
    <property type="nucleotide sequence ID" value="XM_032053766.1"/>
</dbReference>
<dbReference type="GO" id="GO:0050660">
    <property type="term" value="F:flavin adenine dinucleotide binding"/>
    <property type="evidence" value="ECO:0007669"/>
    <property type="project" value="InterPro"/>
</dbReference>
<dbReference type="AlphaFoldDB" id="A0A5N6T3D3"/>
<dbReference type="GeneID" id="43637976"/>
<dbReference type="GO" id="GO:0004499">
    <property type="term" value="F:N,N-dimethylaniline monooxygenase activity"/>
    <property type="evidence" value="ECO:0007669"/>
    <property type="project" value="InterPro"/>
</dbReference>
<evidence type="ECO:0000313" key="5">
    <source>
        <dbReference type="EMBL" id="KAE8140823.1"/>
    </source>
</evidence>
<accession>A0A5N6T3D3</accession>
<keyword evidence="2" id="KW-0285">Flavoprotein</keyword>
<dbReference type="Pfam" id="PF00743">
    <property type="entry name" value="FMO-like"/>
    <property type="match status" value="1"/>
</dbReference>
<dbReference type="PANTHER" id="PTHR23023">
    <property type="entry name" value="DIMETHYLANILINE MONOOXYGENASE"/>
    <property type="match status" value="1"/>
</dbReference>
<comment type="similarity">
    <text evidence="1">Belongs to the FMO family.</text>
</comment>